<dbReference type="EMBL" id="WYET01000007">
    <property type="protein sequence ID" value="NVN19401.1"/>
    <property type="molecule type" value="Genomic_DNA"/>
</dbReference>
<organism evidence="1 2">
    <name type="scientific">Flagellimonas chongwuensis</name>
    <dbReference type="NCBI Taxonomy" id="2697365"/>
    <lineage>
        <taxon>Bacteria</taxon>
        <taxon>Pseudomonadati</taxon>
        <taxon>Bacteroidota</taxon>
        <taxon>Flavobacteriia</taxon>
        <taxon>Flavobacteriales</taxon>
        <taxon>Flavobacteriaceae</taxon>
        <taxon>Flagellimonas</taxon>
    </lineage>
</organism>
<proteinExistence type="predicted"/>
<dbReference type="Proteomes" id="UP000558089">
    <property type="component" value="Unassembled WGS sequence"/>
</dbReference>
<sequence length="60" mass="6531">MDRIPLYFAVDGTEVYVTQAPVGERETCILLTTILGKVTQGDLLVNLEGSDFIGTCQDNP</sequence>
<reference evidence="1 2" key="1">
    <citation type="submission" date="2020-01" db="EMBL/GenBank/DDBJ databases">
        <title>Draft Genome Analysis of Muricauda sp. HICW Isolated from coastal seawater of PR China.</title>
        <authorList>
            <person name="Chen M.-X."/>
        </authorList>
    </citation>
    <scope>NUCLEOTIDE SEQUENCE [LARGE SCALE GENOMIC DNA]</scope>
    <source>
        <strain evidence="1 2">HICW</strain>
    </source>
</reference>
<name>A0A850NE29_9FLAO</name>
<protein>
    <submittedName>
        <fullName evidence="1">Uncharacterized protein</fullName>
    </submittedName>
</protein>
<evidence type="ECO:0000313" key="1">
    <source>
        <dbReference type="EMBL" id="NVN19401.1"/>
    </source>
</evidence>
<keyword evidence="2" id="KW-1185">Reference proteome</keyword>
<dbReference type="AlphaFoldDB" id="A0A850NE29"/>
<evidence type="ECO:0000313" key="2">
    <source>
        <dbReference type="Proteomes" id="UP000558089"/>
    </source>
</evidence>
<dbReference type="RefSeq" id="WP_108244303.1">
    <property type="nucleotide sequence ID" value="NZ_WYET01000007.1"/>
</dbReference>
<accession>A0A850NE29</accession>
<gene>
    <name evidence="1" type="ORF">GUA46_13710</name>
</gene>
<comment type="caution">
    <text evidence="1">The sequence shown here is derived from an EMBL/GenBank/DDBJ whole genome shotgun (WGS) entry which is preliminary data.</text>
</comment>